<dbReference type="EMBL" id="LT853882">
    <property type="protein sequence ID" value="SMQ98042.1"/>
    <property type="molecule type" value="Genomic_DNA"/>
</dbReference>
<keyword evidence="3 11" id="KW-0808">Transferase</keyword>
<dbReference type="AlphaFoldDB" id="A0A1Y6H884"/>
<dbReference type="STRING" id="48664.BER92_15630"/>
<proteinExistence type="predicted"/>
<dbReference type="Gene3D" id="3.90.550.10">
    <property type="entry name" value="Spore Coat Polysaccharide Biosynthesis Protein SpsA, Chain A"/>
    <property type="match status" value="1"/>
</dbReference>
<feature type="transmembrane region" description="Helical" evidence="8">
    <location>
        <begin position="229"/>
        <end position="250"/>
    </location>
</feature>
<keyword evidence="1" id="KW-1003">Cell membrane</keyword>
<protein>
    <submittedName>
        <fullName evidence="11">Putative glycosyltransferase</fullName>
    </submittedName>
    <submittedName>
        <fullName evidence="10">Undecaprenyl-phosphate 4-deoxy-4-formamido-L-arabinose transferase</fullName>
        <ecNumber evidence="10">2.4.2.53</ecNumber>
    </submittedName>
</protein>
<dbReference type="KEGG" id="xfr:BER92_15630"/>
<dbReference type="GO" id="GO:0099621">
    <property type="term" value="F:undecaprenyl-phosphate 4-deoxy-4-formamido-L-arabinose transferase activity"/>
    <property type="evidence" value="ECO:0007669"/>
    <property type="project" value="UniProtKB-EC"/>
</dbReference>
<dbReference type="EC" id="2.4.2.53" evidence="10"/>
<feature type="domain" description="Glycosyltransferase 2-like" evidence="9">
    <location>
        <begin position="6"/>
        <end position="130"/>
    </location>
</feature>
<dbReference type="SUPFAM" id="SSF53448">
    <property type="entry name" value="Nucleotide-diphospho-sugar transferases"/>
    <property type="match status" value="1"/>
</dbReference>
<evidence type="ECO:0000256" key="1">
    <source>
        <dbReference type="ARBA" id="ARBA00022475"/>
    </source>
</evidence>
<keyword evidence="12" id="KW-1185">Reference proteome</keyword>
<dbReference type="GeneID" id="61893214"/>
<dbReference type="Proteomes" id="UP000195877">
    <property type="component" value="Chromosome 1"/>
</dbReference>
<dbReference type="InterPro" id="IPR050256">
    <property type="entry name" value="Glycosyltransferase_2"/>
</dbReference>
<evidence type="ECO:0000256" key="8">
    <source>
        <dbReference type="SAM" id="Phobius"/>
    </source>
</evidence>
<evidence type="ECO:0000256" key="6">
    <source>
        <dbReference type="ARBA" id="ARBA00022989"/>
    </source>
</evidence>
<evidence type="ECO:0000256" key="2">
    <source>
        <dbReference type="ARBA" id="ARBA00022676"/>
    </source>
</evidence>
<dbReference type="RefSeq" id="WP_002814001.1">
    <property type="nucleotide sequence ID" value="NZ_CP016830.1"/>
</dbReference>
<gene>
    <name evidence="10" type="primary">arnC_2</name>
    <name evidence="11" type="ORF">PD5205_03216</name>
    <name evidence="10" type="ORF">PD885_00779</name>
</gene>
<sequence length="316" mass="35213">MQLDISVVIPVYGSATILPTLAEKLEESLTSLTDKFEVVLVYDCSPDNSWQVITALCASRPWLKGVRLRKNAGQHNALMAGFGVARGRYIVTMDDDLQHSPADIGRVVEELRRGADVCYVQFKSRRHALWKRLGSRFNDRMASWLLCKPRGLYLSPFRGLIREVRDQILRYGGPFVYIDGLIVQSTDNIATIEAEHYARSDGKSGYSLRKSISLWMQMATSFSITPLRVASLTGIVSSGLGFLCAIVLIFQKLLWPHTVIGWTSLIVAVLIMGGIQLLALGIVGEYVGRVLLNVSNRPQYIKGQQLNVDPEQESVQ</sequence>
<organism evidence="11 13">
    <name type="scientific">Xanthomonas fragariae</name>
    <dbReference type="NCBI Taxonomy" id="48664"/>
    <lineage>
        <taxon>Bacteria</taxon>
        <taxon>Pseudomonadati</taxon>
        <taxon>Pseudomonadota</taxon>
        <taxon>Gammaproteobacteria</taxon>
        <taxon>Lysobacterales</taxon>
        <taxon>Lysobacteraceae</taxon>
        <taxon>Xanthomonas</taxon>
    </lineage>
</organism>
<reference evidence="11 13" key="1">
    <citation type="submission" date="2017-05" db="EMBL/GenBank/DDBJ databases">
        <authorList>
            <person name="Song R."/>
            <person name="Chenine A.L."/>
            <person name="Ruprecht R.M."/>
        </authorList>
    </citation>
    <scope>NUCLEOTIDE SEQUENCE [LARGE SCALE GENOMIC DNA]</scope>
    <source>
        <strain evidence="11">PD5205</strain>
    </source>
</reference>
<evidence type="ECO:0000256" key="4">
    <source>
        <dbReference type="ARBA" id="ARBA00022692"/>
    </source>
</evidence>
<keyword evidence="2 10" id="KW-0328">Glycosyltransferase</keyword>
<reference evidence="10 12" key="2">
    <citation type="submission" date="2017-05" db="EMBL/GenBank/DDBJ databases">
        <authorList>
            <person name="Blom J."/>
        </authorList>
    </citation>
    <scope>NUCLEOTIDE SEQUENCE [LARGE SCALE GENOMIC DNA]</scope>
    <source>
        <strain evidence="10">PD885</strain>
    </source>
</reference>
<evidence type="ECO:0000313" key="10">
    <source>
        <dbReference type="EMBL" id="SMQ98042.1"/>
    </source>
</evidence>
<dbReference type="GO" id="GO:0009103">
    <property type="term" value="P:lipopolysaccharide biosynthetic process"/>
    <property type="evidence" value="ECO:0007669"/>
    <property type="project" value="UniProtKB-KW"/>
</dbReference>
<evidence type="ECO:0000256" key="7">
    <source>
        <dbReference type="ARBA" id="ARBA00023136"/>
    </source>
</evidence>
<dbReference type="CDD" id="cd04187">
    <property type="entry name" value="DPM1_like_bac"/>
    <property type="match status" value="1"/>
</dbReference>
<evidence type="ECO:0000313" key="11">
    <source>
        <dbReference type="EMBL" id="SMR04494.1"/>
    </source>
</evidence>
<name>A0A1Y6H884_9XANT</name>
<dbReference type="EMBL" id="LT853885">
    <property type="protein sequence ID" value="SMR04494.1"/>
    <property type="molecule type" value="Genomic_DNA"/>
</dbReference>
<dbReference type="eggNOG" id="COG0463">
    <property type="taxonomic scope" value="Bacteria"/>
</dbReference>
<feature type="transmembrane region" description="Helical" evidence="8">
    <location>
        <begin position="262"/>
        <end position="283"/>
    </location>
</feature>
<dbReference type="OrthoDB" id="9811884at2"/>
<keyword evidence="7 8" id="KW-0472">Membrane</keyword>
<dbReference type="Proteomes" id="UP000195953">
    <property type="component" value="Chromosome 1"/>
</dbReference>
<evidence type="ECO:0000259" key="9">
    <source>
        <dbReference type="Pfam" id="PF00535"/>
    </source>
</evidence>
<evidence type="ECO:0000256" key="3">
    <source>
        <dbReference type="ARBA" id="ARBA00022679"/>
    </source>
</evidence>
<dbReference type="GO" id="GO:0005886">
    <property type="term" value="C:plasma membrane"/>
    <property type="evidence" value="ECO:0007669"/>
    <property type="project" value="TreeGrafter"/>
</dbReference>
<accession>A0A1Y6H884</accession>
<dbReference type="InterPro" id="IPR029044">
    <property type="entry name" value="Nucleotide-diphossugar_trans"/>
</dbReference>
<keyword evidence="6 8" id="KW-1133">Transmembrane helix</keyword>
<evidence type="ECO:0000313" key="12">
    <source>
        <dbReference type="Proteomes" id="UP000195877"/>
    </source>
</evidence>
<evidence type="ECO:0000313" key="13">
    <source>
        <dbReference type="Proteomes" id="UP000195953"/>
    </source>
</evidence>
<keyword evidence="5" id="KW-0448">Lipopolysaccharide biosynthesis</keyword>
<dbReference type="InterPro" id="IPR001173">
    <property type="entry name" value="Glyco_trans_2-like"/>
</dbReference>
<dbReference type="PANTHER" id="PTHR48090:SF3">
    <property type="entry name" value="UNDECAPRENYL-PHOSPHATE 4-DEOXY-4-FORMAMIDO-L-ARABINOSE TRANSFERASE"/>
    <property type="match status" value="1"/>
</dbReference>
<dbReference type="Pfam" id="PF00535">
    <property type="entry name" value="Glycos_transf_2"/>
    <property type="match status" value="1"/>
</dbReference>
<keyword evidence="4 8" id="KW-0812">Transmembrane</keyword>
<evidence type="ECO:0000256" key="5">
    <source>
        <dbReference type="ARBA" id="ARBA00022985"/>
    </source>
</evidence>
<dbReference type="PANTHER" id="PTHR48090">
    <property type="entry name" value="UNDECAPRENYL-PHOSPHATE 4-DEOXY-4-FORMAMIDO-L-ARABINOSE TRANSFERASE-RELATED"/>
    <property type="match status" value="1"/>
</dbReference>